<name>A0A0E9U8Q3_ANGAN</name>
<reference evidence="2" key="2">
    <citation type="journal article" date="2015" name="Fish Shellfish Immunol.">
        <title>Early steps in the European eel (Anguilla anguilla)-Vibrio vulnificus interaction in the gills: Role of the RtxA13 toxin.</title>
        <authorList>
            <person name="Callol A."/>
            <person name="Pajuelo D."/>
            <person name="Ebbesson L."/>
            <person name="Teles M."/>
            <person name="MacKenzie S."/>
            <person name="Amaro C."/>
        </authorList>
    </citation>
    <scope>NUCLEOTIDE SEQUENCE</scope>
</reference>
<reference evidence="2" key="1">
    <citation type="submission" date="2014-11" db="EMBL/GenBank/DDBJ databases">
        <authorList>
            <person name="Amaro Gonzalez C."/>
        </authorList>
    </citation>
    <scope>NUCLEOTIDE SEQUENCE</scope>
</reference>
<feature type="transmembrane region" description="Helical" evidence="1">
    <location>
        <begin position="28"/>
        <end position="47"/>
    </location>
</feature>
<proteinExistence type="predicted"/>
<keyword evidence="1" id="KW-1133">Transmembrane helix</keyword>
<keyword evidence="1" id="KW-0472">Membrane</keyword>
<dbReference type="EMBL" id="GBXM01047017">
    <property type="protein sequence ID" value="JAH61560.1"/>
    <property type="molecule type" value="Transcribed_RNA"/>
</dbReference>
<feature type="transmembrane region" description="Helical" evidence="1">
    <location>
        <begin position="59"/>
        <end position="80"/>
    </location>
</feature>
<evidence type="ECO:0000313" key="2">
    <source>
        <dbReference type="EMBL" id="JAH61560.1"/>
    </source>
</evidence>
<protein>
    <submittedName>
        <fullName evidence="2">Uncharacterized protein</fullName>
    </submittedName>
</protein>
<dbReference type="AlphaFoldDB" id="A0A0E9U8Q3"/>
<keyword evidence="1" id="KW-0812">Transmembrane</keyword>
<organism evidence="2">
    <name type="scientific">Anguilla anguilla</name>
    <name type="common">European freshwater eel</name>
    <name type="synonym">Muraena anguilla</name>
    <dbReference type="NCBI Taxonomy" id="7936"/>
    <lineage>
        <taxon>Eukaryota</taxon>
        <taxon>Metazoa</taxon>
        <taxon>Chordata</taxon>
        <taxon>Craniata</taxon>
        <taxon>Vertebrata</taxon>
        <taxon>Euteleostomi</taxon>
        <taxon>Actinopterygii</taxon>
        <taxon>Neopterygii</taxon>
        <taxon>Teleostei</taxon>
        <taxon>Anguilliformes</taxon>
        <taxon>Anguillidae</taxon>
        <taxon>Anguilla</taxon>
    </lineage>
</organism>
<sequence>MYDKRFSSLFIYLACEHKLLSPCFVGNIILTIILFLVLSLSIIIQITGIKCLKQIHFRYFSNLWLMALCTPYQIISISPFKCKFQVFSL</sequence>
<accession>A0A0E9U8Q3</accession>
<evidence type="ECO:0000256" key="1">
    <source>
        <dbReference type="SAM" id="Phobius"/>
    </source>
</evidence>